<name>A0A0C3QJM0_9AGAM</name>
<dbReference type="Proteomes" id="UP000054248">
    <property type="component" value="Unassembled WGS sequence"/>
</dbReference>
<sequence length="104" mass="11338">MSIASMDYTLNTYLAVTLAPASPYFSAPANLVSAQVVQSAPFQLVYVGNVGALQDTHLYSIPKSQYEQVKDQVYAVLGTLKPNHIRSIDVQVPRQRAKRAGGEL</sequence>
<dbReference type="EMBL" id="KN822954">
    <property type="protein sequence ID" value="KIO32535.1"/>
    <property type="molecule type" value="Genomic_DNA"/>
</dbReference>
<proteinExistence type="predicted"/>
<organism evidence="1 2">
    <name type="scientific">Tulasnella calospora MUT 4182</name>
    <dbReference type="NCBI Taxonomy" id="1051891"/>
    <lineage>
        <taxon>Eukaryota</taxon>
        <taxon>Fungi</taxon>
        <taxon>Dikarya</taxon>
        <taxon>Basidiomycota</taxon>
        <taxon>Agaricomycotina</taxon>
        <taxon>Agaricomycetes</taxon>
        <taxon>Cantharellales</taxon>
        <taxon>Tulasnellaceae</taxon>
        <taxon>Tulasnella</taxon>
    </lineage>
</organism>
<dbReference type="OrthoDB" id="2585179at2759"/>
<gene>
    <name evidence="1" type="ORF">M407DRAFT_241417</name>
</gene>
<reference evidence="2" key="2">
    <citation type="submission" date="2015-01" db="EMBL/GenBank/DDBJ databases">
        <title>Evolutionary Origins and Diversification of the Mycorrhizal Mutualists.</title>
        <authorList>
            <consortium name="DOE Joint Genome Institute"/>
            <consortium name="Mycorrhizal Genomics Consortium"/>
            <person name="Kohler A."/>
            <person name="Kuo A."/>
            <person name="Nagy L.G."/>
            <person name="Floudas D."/>
            <person name="Copeland A."/>
            <person name="Barry K.W."/>
            <person name="Cichocki N."/>
            <person name="Veneault-Fourrey C."/>
            <person name="LaButti K."/>
            <person name="Lindquist E.A."/>
            <person name="Lipzen A."/>
            <person name="Lundell T."/>
            <person name="Morin E."/>
            <person name="Murat C."/>
            <person name="Riley R."/>
            <person name="Ohm R."/>
            <person name="Sun H."/>
            <person name="Tunlid A."/>
            <person name="Henrissat B."/>
            <person name="Grigoriev I.V."/>
            <person name="Hibbett D.S."/>
            <person name="Martin F."/>
        </authorList>
    </citation>
    <scope>NUCLEOTIDE SEQUENCE [LARGE SCALE GENOMIC DNA]</scope>
    <source>
        <strain evidence="2">MUT 4182</strain>
    </source>
</reference>
<accession>A0A0C3QJM0</accession>
<evidence type="ECO:0000313" key="2">
    <source>
        <dbReference type="Proteomes" id="UP000054248"/>
    </source>
</evidence>
<evidence type="ECO:0000313" key="1">
    <source>
        <dbReference type="EMBL" id="KIO32535.1"/>
    </source>
</evidence>
<dbReference type="AlphaFoldDB" id="A0A0C3QJM0"/>
<reference evidence="1 2" key="1">
    <citation type="submission" date="2014-04" db="EMBL/GenBank/DDBJ databases">
        <authorList>
            <consortium name="DOE Joint Genome Institute"/>
            <person name="Kuo A."/>
            <person name="Girlanda M."/>
            <person name="Perotto S."/>
            <person name="Kohler A."/>
            <person name="Nagy L.G."/>
            <person name="Floudas D."/>
            <person name="Copeland A."/>
            <person name="Barry K.W."/>
            <person name="Cichocki N."/>
            <person name="Veneault-Fourrey C."/>
            <person name="LaButti K."/>
            <person name="Lindquist E.A."/>
            <person name="Lipzen A."/>
            <person name="Lundell T."/>
            <person name="Morin E."/>
            <person name="Murat C."/>
            <person name="Sun H."/>
            <person name="Tunlid A."/>
            <person name="Henrissat B."/>
            <person name="Grigoriev I.V."/>
            <person name="Hibbett D.S."/>
            <person name="Martin F."/>
            <person name="Nordberg H.P."/>
            <person name="Cantor M.N."/>
            <person name="Hua S.X."/>
        </authorList>
    </citation>
    <scope>NUCLEOTIDE SEQUENCE [LARGE SCALE GENOMIC DNA]</scope>
    <source>
        <strain evidence="1 2">MUT 4182</strain>
    </source>
</reference>
<dbReference type="HOGENOM" id="CLU_162870_0_0_1"/>
<protein>
    <submittedName>
        <fullName evidence="1">Uncharacterized protein</fullName>
    </submittedName>
</protein>
<keyword evidence="2" id="KW-1185">Reference proteome</keyword>